<accession>A0A2A6EGB4</accession>
<gene>
    <name evidence="3" type="ORF">CLI71_05170</name>
</gene>
<reference evidence="3 4" key="1">
    <citation type="submission" date="2017-09" db="EMBL/GenBank/DDBJ databases">
        <title>Phase variable restriction modification systems are present in the genome sequences of periodontal pathogens Prevotella intermedia, Tannerella forsythia and Porphyromonas gingivalis.</title>
        <authorList>
            <person name="Haigh R.D."/>
            <person name="Crawford L."/>
            <person name="Ralph J."/>
            <person name="Wanford J."/>
            <person name="Vartoukian S.R."/>
            <person name="Hijazib K."/>
            <person name="Wade W."/>
            <person name="Oggioni M.R."/>
        </authorList>
    </citation>
    <scope>NUCLEOTIDE SEQUENCE [LARGE SCALE GENOMIC DNA]</scope>
    <source>
        <strain evidence="3 4">WW2834</strain>
    </source>
</reference>
<feature type="zinc finger region" description="dksA C4-type" evidence="1">
    <location>
        <begin position="96"/>
        <end position="120"/>
    </location>
</feature>
<evidence type="ECO:0000256" key="2">
    <source>
        <dbReference type="SAM" id="MobiDB-lite"/>
    </source>
</evidence>
<dbReference type="PANTHER" id="PTHR33823">
    <property type="entry name" value="RNA POLYMERASE-BINDING TRANSCRIPTION FACTOR DKSA-RELATED"/>
    <property type="match status" value="1"/>
</dbReference>
<proteinExistence type="predicted"/>
<name>A0A2A6EGB4_PREIN</name>
<dbReference type="Gene3D" id="1.20.120.910">
    <property type="entry name" value="DksA, coiled-coil domain"/>
    <property type="match status" value="1"/>
</dbReference>
<evidence type="ECO:0000313" key="3">
    <source>
        <dbReference type="EMBL" id="PDP60526.1"/>
    </source>
</evidence>
<feature type="compositionally biased region" description="Polar residues" evidence="2">
    <location>
        <begin position="41"/>
        <end position="51"/>
    </location>
</feature>
<dbReference type="SUPFAM" id="SSF109635">
    <property type="entry name" value="DnaK suppressor protein DksA, alpha-hairpin domain"/>
    <property type="match status" value="1"/>
</dbReference>
<dbReference type="RefSeq" id="WP_097549971.1">
    <property type="nucleotide sequence ID" value="NZ_NSLY01000010.1"/>
</dbReference>
<dbReference type="EMBL" id="NSLY01000010">
    <property type="protein sequence ID" value="PDP60526.1"/>
    <property type="molecule type" value="Genomic_DNA"/>
</dbReference>
<organism evidence="3 4">
    <name type="scientific">Prevotella intermedia</name>
    <dbReference type="NCBI Taxonomy" id="28131"/>
    <lineage>
        <taxon>Bacteria</taxon>
        <taxon>Pseudomonadati</taxon>
        <taxon>Bacteroidota</taxon>
        <taxon>Bacteroidia</taxon>
        <taxon>Bacteroidales</taxon>
        <taxon>Prevotellaceae</taxon>
        <taxon>Prevotella</taxon>
    </lineage>
</organism>
<sequence length="127" mass="14656">MEEKKRYSDEELEEFRAIISKKLDIARSDYEETMKVLMNKNTNDVNDTSPTYKALEEGSTNQTKEELVQMAQRQQKFIQGLQAALVRIDNKTYGIDRITGELIPKERLRIVPHATLSVASKQANKDH</sequence>
<dbReference type="AlphaFoldDB" id="A0A2A6EGB4"/>
<dbReference type="InterPro" id="IPR037187">
    <property type="entry name" value="DnaK_N"/>
</dbReference>
<evidence type="ECO:0000313" key="4">
    <source>
        <dbReference type="Proteomes" id="UP000219058"/>
    </source>
</evidence>
<dbReference type="PROSITE" id="PS51128">
    <property type="entry name" value="ZF_DKSA_2"/>
    <property type="match status" value="1"/>
</dbReference>
<protein>
    <submittedName>
        <fullName evidence="3">Molecular chaperone DnaK</fullName>
    </submittedName>
</protein>
<dbReference type="PANTHER" id="PTHR33823:SF2">
    <property type="entry name" value="RNA POLYMERASE-BINDING TRANSCRIPTION FACTOR DKSA"/>
    <property type="match status" value="1"/>
</dbReference>
<feature type="region of interest" description="Disordered" evidence="2">
    <location>
        <begin position="41"/>
        <end position="63"/>
    </location>
</feature>
<dbReference type="Proteomes" id="UP000219058">
    <property type="component" value="Unassembled WGS sequence"/>
</dbReference>
<comment type="caution">
    <text evidence="3">The sequence shown here is derived from an EMBL/GenBank/DDBJ whole genome shotgun (WGS) entry which is preliminary data.</text>
</comment>
<evidence type="ECO:0000256" key="1">
    <source>
        <dbReference type="PROSITE-ProRule" id="PRU00510"/>
    </source>
</evidence>